<reference evidence="1" key="1">
    <citation type="submission" date="2021-08" db="EMBL/GenBank/DDBJ databases">
        <title>WGS assembly of Ceratopteris richardii.</title>
        <authorList>
            <person name="Marchant D.B."/>
            <person name="Chen G."/>
            <person name="Jenkins J."/>
            <person name="Shu S."/>
            <person name="Leebens-Mack J."/>
            <person name="Grimwood J."/>
            <person name="Schmutz J."/>
            <person name="Soltis P."/>
            <person name="Soltis D."/>
            <person name="Chen Z.-H."/>
        </authorList>
    </citation>
    <scope>NUCLEOTIDE SEQUENCE</scope>
    <source>
        <strain evidence="1">Whitten #5841</strain>
        <tissue evidence="1">Leaf</tissue>
    </source>
</reference>
<evidence type="ECO:0000313" key="2">
    <source>
        <dbReference type="Proteomes" id="UP000825935"/>
    </source>
</evidence>
<dbReference type="OrthoDB" id="443140at2759"/>
<dbReference type="Proteomes" id="UP000825935">
    <property type="component" value="Chromosome 25"/>
</dbReference>
<sequence>MANLGKANWEAVKSILRYLKGTKGKCLCYRKCRLELKGFCDSDMAGDVDTHKSTSGYVYTLAGGVISWCSRL</sequence>
<gene>
    <name evidence="1" type="ORF">KP509_25G054800</name>
</gene>
<organism evidence="1 2">
    <name type="scientific">Ceratopteris richardii</name>
    <name type="common">Triangle waterfern</name>
    <dbReference type="NCBI Taxonomy" id="49495"/>
    <lineage>
        <taxon>Eukaryota</taxon>
        <taxon>Viridiplantae</taxon>
        <taxon>Streptophyta</taxon>
        <taxon>Embryophyta</taxon>
        <taxon>Tracheophyta</taxon>
        <taxon>Polypodiopsida</taxon>
        <taxon>Polypodiidae</taxon>
        <taxon>Polypodiales</taxon>
        <taxon>Pteridineae</taxon>
        <taxon>Pteridaceae</taxon>
        <taxon>Parkerioideae</taxon>
        <taxon>Ceratopteris</taxon>
    </lineage>
</organism>
<keyword evidence="2" id="KW-1185">Reference proteome</keyword>
<evidence type="ECO:0000313" key="1">
    <source>
        <dbReference type="EMBL" id="KAH7298702.1"/>
    </source>
</evidence>
<protein>
    <recommendedName>
        <fullName evidence="3">Retrovirus-related Pol polyprotein from transposon TNT 1-94</fullName>
    </recommendedName>
</protein>
<evidence type="ECO:0008006" key="3">
    <source>
        <dbReference type="Google" id="ProtNLM"/>
    </source>
</evidence>
<name>A0A8T2RQJ8_CERRI</name>
<proteinExistence type="predicted"/>
<dbReference type="EMBL" id="CM035430">
    <property type="protein sequence ID" value="KAH7298702.1"/>
    <property type="molecule type" value="Genomic_DNA"/>
</dbReference>
<comment type="caution">
    <text evidence="1">The sequence shown here is derived from an EMBL/GenBank/DDBJ whole genome shotgun (WGS) entry which is preliminary data.</text>
</comment>
<dbReference type="OMA" id="VISWCSR"/>
<dbReference type="AlphaFoldDB" id="A0A8T2RQJ8"/>
<dbReference type="PANTHER" id="PTHR11439:SF483">
    <property type="entry name" value="PEPTIDE SYNTHASE GLIP-LIKE, PUTATIVE (AFU_ORTHOLOGUE AFUA_3G12920)-RELATED"/>
    <property type="match status" value="1"/>
</dbReference>
<dbReference type="PANTHER" id="PTHR11439">
    <property type="entry name" value="GAG-POL-RELATED RETROTRANSPOSON"/>
    <property type="match status" value="1"/>
</dbReference>
<accession>A0A8T2RQJ8</accession>